<name>A0A2M8WKI0_9RHOB</name>
<comment type="caution">
    <text evidence="1">The sequence shown here is derived from an EMBL/GenBank/DDBJ whole genome shotgun (WGS) entry which is preliminary data.</text>
</comment>
<evidence type="ECO:0000313" key="1">
    <source>
        <dbReference type="EMBL" id="PJI91432.1"/>
    </source>
</evidence>
<dbReference type="Proteomes" id="UP000228531">
    <property type="component" value="Unassembled WGS sequence"/>
</dbReference>
<accession>A0A2M8WKI0</accession>
<sequence>MRKIDMTLMNIGNLKASLLCLQRLIQLSLRADAL</sequence>
<dbReference type="AlphaFoldDB" id="A0A2M8WKI0"/>
<dbReference type="EMBL" id="PGTY01000001">
    <property type="protein sequence ID" value="PJI91432.1"/>
    <property type="molecule type" value="Genomic_DNA"/>
</dbReference>
<reference evidence="1 2" key="1">
    <citation type="submission" date="2017-11" db="EMBL/GenBank/DDBJ databases">
        <title>Genomic Encyclopedia of Archaeal and Bacterial Type Strains, Phase II (KMG-II): From Individual Species to Whole Genera.</title>
        <authorList>
            <person name="Goeker M."/>
        </authorList>
    </citation>
    <scope>NUCLEOTIDE SEQUENCE [LARGE SCALE GENOMIC DNA]</scope>
    <source>
        <strain evidence="1 2">DSM 29128</strain>
    </source>
</reference>
<proteinExistence type="predicted"/>
<keyword evidence="2" id="KW-1185">Reference proteome</keyword>
<protein>
    <submittedName>
        <fullName evidence="1">Uncharacterized protein</fullName>
    </submittedName>
</protein>
<gene>
    <name evidence="1" type="ORF">BC777_0260</name>
</gene>
<evidence type="ECO:0000313" key="2">
    <source>
        <dbReference type="Proteomes" id="UP000228531"/>
    </source>
</evidence>
<organism evidence="1 2">
    <name type="scientific">Yoonia maricola</name>
    <dbReference type="NCBI Taxonomy" id="420999"/>
    <lineage>
        <taxon>Bacteria</taxon>
        <taxon>Pseudomonadati</taxon>
        <taxon>Pseudomonadota</taxon>
        <taxon>Alphaproteobacteria</taxon>
        <taxon>Rhodobacterales</taxon>
        <taxon>Paracoccaceae</taxon>
        <taxon>Yoonia</taxon>
    </lineage>
</organism>